<feature type="chain" id="PRO_5036034837" evidence="2">
    <location>
        <begin position="23"/>
        <end position="330"/>
    </location>
</feature>
<dbReference type="GO" id="GO:0005576">
    <property type="term" value="C:extracellular region"/>
    <property type="evidence" value="ECO:0007669"/>
    <property type="project" value="TreeGrafter"/>
</dbReference>
<sequence>MLKRILFSLLLLLGFYTGNAMAVDCQRAARPLENTICNNDTLHWLDSTMDAIYRTMLVKNNGPQVHKDYLEWEKSLESCTSDGCIERAYYEGISRISVVNEDFDWEGTWWNTGAANRSGGRLTFSRNAEWSFTLDILAWAGVNRDDFTAEARKIYGIAVVEKVQNTSNCKLLLIPRQDGAIQVHSNAQWGCNLSMPTGVFIDGRYIKSAKDPRPKATLLSIGIFPDAETDHRFREMVGDDYQNFVDAANVYIYQDDIDNIGAKVIAMWVRGEANRHTAIIMYTPEGKMWAARTSPGKKGGQDAKFYSSKGNEADPLPRTIQGWKLRFLDK</sequence>
<dbReference type="PANTHER" id="PTHR37549">
    <property type="entry name" value="LIPOPROTEIN LPRI"/>
    <property type="match status" value="1"/>
</dbReference>
<dbReference type="AlphaFoldDB" id="A0A291E136"/>
<dbReference type="EMBL" id="CP023525">
    <property type="protein sequence ID" value="ATF93785.1"/>
    <property type="molecule type" value="Genomic_DNA"/>
</dbReference>
<dbReference type="RefSeq" id="WP_061279053.1">
    <property type="nucleotide sequence ID" value="NZ_CP023525.1"/>
</dbReference>
<protein>
    <submittedName>
        <fullName evidence="4">Uncharacterized protein conserved in bacteria, putative lipoprotein</fullName>
    </submittedName>
</protein>
<dbReference type="EMBL" id="UAVU01000003">
    <property type="protein sequence ID" value="SQA96895.1"/>
    <property type="molecule type" value="Genomic_DNA"/>
</dbReference>
<reference evidence="4 6" key="2">
    <citation type="submission" date="2018-06" db="EMBL/GenBank/DDBJ databases">
        <authorList>
            <consortium name="Pathogen Informatics"/>
            <person name="Doyle S."/>
        </authorList>
    </citation>
    <scope>NUCLEOTIDE SEQUENCE [LARGE SCALE GENOMIC DNA]</scope>
    <source>
        <strain evidence="4 6">NCTC12120</strain>
    </source>
</reference>
<evidence type="ECO:0000256" key="1">
    <source>
        <dbReference type="SAM" id="MobiDB-lite"/>
    </source>
</evidence>
<evidence type="ECO:0000313" key="5">
    <source>
        <dbReference type="Proteomes" id="UP000217979"/>
    </source>
</evidence>
<feature type="region of interest" description="Disordered" evidence="1">
    <location>
        <begin position="292"/>
        <end position="313"/>
    </location>
</feature>
<evidence type="ECO:0000313" key="6">
    <source>
        <dbReference type="Proteomes" id="UP000251197"/>
    </source>
</evidence>
<evidence type="ECO:0000313" key="4">
    <source>
        <dbReference type="EMBL" id="SQA96895.1"/>
    </source>
</evidence>
<dbReference type="Proteomes" id="UP000217979">
    <property type="component" value="Chromosome"/>
</dbReference>
<dbReference type="PANTHER" id="PTHR37549:SF1">
    <property type="entry name" value="LIPOPROTEIN LPRI"/>
    <property type="match status" value="1"/>
</dbReference>
<gene>
    <name evidence="3" type="ORF">CO704_17585</name>
    <name evidence="4" type="ORF">NCTC12120_00665</name>
</gene>
<keyword evidence="4" id="KW-0449">Lipoprotein</keyword>
<dbReference type="STRING" id="158822.LH23_10935"/>
<name>A0A291E136_9ENTR</name>
<reference evidence="3 5" key="1">
    <citation type="submission" date="2017-09" db="EMBL/GenBank/DDBJ databases">
        <title>FDA dAtabase for Regulatory Grade micrObial Sequences (FDA-ARGOS): Supporting development and validation of Infectious Disease Dx tests.</title>
        <authorList>
            <person name="Minogue T."/>
            <person name="Wolcott M."/>
            <person name="Wasieloski L."/>
            <person name="Aguilar W."/>
            <person name="Moore D."/>
            <person name="Tallon L."/>
            <person name="Sadzewicz L."/>
            <person name="Ott S."/>
            <person name="Zhao X."/>
            <person name="Nagaraj S."/>
            <person name="Vavikolanu K."/>
            <person name="Aluvathingal J."/>
            <person name="Nadendla S."/>
            <person name="Sichtig H."/>
        </authorList>
    </citation>
    <scope>NUCLEOTIDE SEQUENCE [LARGE SCALE GENOMIC DNA]</scope>
    <source>
        <strain evidence="3 5">FDAARGOS_392</strain>
    </source>
</reference>
<proteinExistence type="predicted"/>
<evidence type="ECO:0000256" key="2">
    <source>
        <dbReference type="SAM" id="SignalP"/>
    </source>
</evidence>
<dbReference type="InterPro" id="IPR052755">
    <property type="entry name" value="Lysozyme_Inhibitor_LprI"/>
</dbReference>
<keyword evidence="2" id="KW-0732">Signal</keyword>
<evidence type="ECO:0000313" key="3">
    <source>
        <dbReference type="EMBL" id="ATF93785.1"/>
    </source>
</evidence>
<feature type="signal peptide" evidence="2">
    <location>
        <begin position="1"/>
        <end position="22"/>
    </location>
</feature>
<dbReference type="Proteomes" id="UP000251197">
    <property type="component" value="Unassembled WGS sequence"/>
</dbReference>
<organism evidence="3 5">
    <name type="scientific">Cedecea neteri</name>
    <dbReference type="NCBI Taxonomy" id="158822"/>
    <lineage>
        <taxon>Bacteria</taxon>
        <taxon>Pseudomonadati</taxon>
        <taxon>Pseudomonadota</taxon>
        <taxon>Gammaproteobacteria</taxon>
        <taxon>Enterobacterales</taxon>
        <taxon>Enterobacteriaceae</taxon>
        <taxon>Cedecea</taxon>
    </lineage>
</organism>
<accession>A0A291E136</accession>